<dbReference type="eggNOG" id="ENOG502SPI3">
    <property type="taxonomic scope" value="Eukaryota"/>
</dbReference>
<protein>
    <submittedName>
        <fullName evidence="2">TIFA inhibitor</fullName>
    </submittedName>
</protein>
<dbReference type="EMBL" id="AFYH01141708">
    <property type="status" value="NOT_ANNOTATED_CDS"/>
    <property type="molecule type" value="Genomic_DNA"/>
</dbReference>
<dbReference type="Ensembl" id="ENSLACT00000013382.1">
    <property type="protein sequence ID" value="ENSLACP00000013286.1"/>
    <property type="gene ID" value="ENSLACG00000011698.1"/>
</dbReference>
<dbReference type="PANTHER" id="PTHR31266:SF3">
    <property type="entry name" value="TRAF-INTERACTING PROTEIN WITH FHA DOMAIN-CONTAINING PROTEIN B"/>
    <property type="match status" value="1"/>
</dbReference>
<dbReference type="InParanoid" id="H3AUG5"/>
<sequence length="149" mass="17024">MEEQVSVLNISLHHPEQERNGVFSEVPAQLQQDLSPIVFGRGADCTVRLQHQQVSRRHLQLEPYLEKGDLHLRFSLKNLSRKSSMTVNGTQLWYLHQVPLSGATRVLLEPGIHMLINLEPGISSKELTCRFHLSQSPLITWLKPEESKD</sequence>
<organism evidence="2 3">
    <name type="scientific">Latimeria chalumnae</name>
    <name type="common">Coelacanth</name>
    <dbReference type="NCBI Taxonomy" id="7897"/>
    <lineage>
        <taxon>Eukaryota</taxon>
        <taxon>Metazoa</taxon>
        <taxon>Chordata</taxon>
        <taxon>Craniata</taxon>
        <taxon>Vertebrata</taxon>
        <taxon>Euteleostomi</taxon>
        <taxon>Coelacanthiformes</taxon>
        <taxon>Coelacanthidae</taxon>
        <taxon>Latimeria</taxon>
    </lineage>
</organism>
<dbReference type="InterPro" id="IPR008984">
    <property type="entry name" value="SMAD_FHA_dom_sf"/>
</dbReference>
<dbReference type="PROSITE" id="PS50006">
    <property type="entry name" value="FHA_DOMAIN"/>
    <property type="match status" value="1"/>
</dbReference>
<dbReference type="Pfam" id="PF00498">
    <property type="entry name" value="FHA"/>
    <property type="match status" value="1"/>
</dbReference>
<dbReference type="GO" id="GO:0043123">
    <property type="term" value="P:positive regulation of canonical NF-kappaB signal transduction"/>
    <property type="evidence" value="ECO:0007669"/>
    <property type="project" value="InterPro"/>
</dbReference>
<evidence type="ECO:0000313" key="2">
    <source>
        <dbReference type="Ensembl" id="ENSLACP00000013286.1"/>
    </source>
</evidence>
<proteinExistence type="predicted"/>
<feature type="domain" description="FHA" evidence="1">
    <location>
        <begin position="37"/>
        <end position="92"/>
    </location>
</feature>
<dbReference type="InterPro" id="IPR000253">
    <property type="entry name" value="FHA_dom"/>
</dbReference>
<dbReference type="InterPro" id="IPR033621">
    <property type="entry name" value="TIFA"/>
</dbReference>
<evidence type="ECO:0000259" key="1">
    <source>
        <dbReference type="PROSITE" id="PS50006"/>
    </source>
</evidence>
<accession>H3AUG5</accession>
<gene>
    <name evidence="2" type="primary">TIFAB</name>
</gene>
<dbReference type="GeneTree" id="ENSGT00940000154589"/>
<reference evidence="3" key="1">
    <citation type="submission" date="2011-08" db="EMBL/GenBank/DDBJ databases">
        <title>The draft genome of Latimeria chalumnae.</title>
        <authorList>
            <person name="Di Palma F."/>
            <person name="Alfoldi J."/>
            <person name="Johnson J."/>
            <person name="Berlin A."/>
            <person name="Gnerre S."/>
            <person name="Jaffe D."/>
            <person name="MacCallum I."/>
            <person name="Young S."/>
            <person name="Walker B.J."/>
            <person name="Lander E."/>
            <person name="Lindblad-Toh K."/>
        </authorList>
    </citation>
    <scope>NUCLEOTIDE SEQUENCE [LARGE SCALE GENOMIC DNA]</scope>
    <source>
        <strain evidence="3">Wild caught</strain>
    </source>
</reference>
<keyword evidence="3" id="KW-1185">Reference proteome</keyword>
<dbReference type="AlphaFoldDB" id="H3AUG5"/>
<dbReference type="Proteomes" id="UP000008672">
    <property type="component" value="Unassembled WGS sequence"/>
</dbReference>
<dbReference type="HOGENOM" id="CLU_116346_0_0_1"/>
<evidence type="ECO:0000313" key="3">
    <source>
        <dbReference type="Proteomes" id="UP000008672"/>
    </source>
</evidence>
<dbReference type="SUPFAM" id="SSF49879">
    <property type="entry name" value="SMAD/FHA domain"/>
    <property type="match status" value="1"/>
</dbReference>
<dbReference type="SMART" id="SM00240">
    <property type="entry name" value="FHA"/>
    <property type="match status" value="1"/>
</dbReference>
<reference evidence="2" key="2">
    <citation type="submission" date="2025-08" db="UniProtKB">
        <authorList>
            <consortium name="Ensembl"/>
        </authorList>
    </citation>
    <scope>IDENTIFICATION</scope>
</reference>
<reference evidence="2" key="3">
    <citation type="submission" date="2025-09" db="UniProtKB">
        <authorList>
            <consortium name="Ensembl"/>
        </authorList>
    </citation>
    <scope>IDENTIFICATION</scope>
</reference>
<dbReference type="FunCoup" id="H3AUG5">
    <property type="interactions" value="20"/>
</dbReference>
<dbReference type="OMA" id="PLIYRPQ"/>
<dbReference type="Gene3D" id="2.60.200.20">
    <property type="match status" value="1"/>
</dbReference>
<name>H3AUG5_LATCH</name>
<dbReference type="PANTHER" id="PTHR31266">
    <property type="entry name" value="TRAF-INTERACTING PROTEIN WITH FHA DOMAIN-CONTAINING PROTEIN A FAMILY MEMBER"/>
    <property type="match status" value="1"/>
</dbReference>